<dbReference type="RefSeq" id="WP_204249542.1">
    <property type="nucleotide sequence ID" value="NZ_SDGV01000022.1"/>
</dbReference>
<dbReference type="EMBL" id="SDGV01000022">
    <property type="protein sequence ID" value="THB60532.1"/>
    <property type="molecule type" value="Genomic_DNA"/>
</dbReference>
<evidence type="ECO:0000313" key="2">
    <source>
        <dbReference type="Proteomes" id="UP000310506"/>
    </source>
</evidence>
<sequence length="76" mass="8226">MIRFVMEFYEMNGLVIVGRNVHNKAPASPLEIAGIFGAEVRSQANLAIKLSTNLFARLACDLPLNAPKITLGNGVQ</sequence>
<keyword evidence="2" id="KW-1185">Reference proteome</keyword>
<evidence type="ECO:0000313" key="1">
    <source>
        <dbReference type="EMBL" id="THB60532.1"/>
    </source>
</evidence>
<dbReference type="AlphaFoldDB" id="A0A4S3B187"/>
<comment type="caution">
    <text evidence="1">The sequence shown here is derived from an EMBL/GenBank/DDBJ whole genome shotgun (WGS) entry which is preliminary data.</text>
</comment>
<gene>
    <name evidence="1" type="ORF">ESZ54_09925</name>
</gene>
<dbReference type="Proteomes" id="UP000310506">
    <property type="component" value="Unassembled WGS sequence"/>
</dbReference>
<accession>A0A4S3B187</accession>
<protein>
    <submittedName>
        <fullName evidence="1">Uncharacterized protein</fullName>
    </submittedName>
</protein>
<name>A0A4S3B187_9ENTE</name>
<reference evidence="1 2" key="1">
    <citation type="submission" date="2019-01" db="EMBL/GenBank/DDBJ databases">
        <title>Vagococcus silagei sp. nov. isolated from brewer's grain.</title>
        <authorList>
            <person name="Guu J.-R."/>
        </authorList>
    </citation>
    <scope>NUCLEOTIDE SEQUENCE [LARGE SCALE GENOMIC DNA]</scope>
    <source>
        <strain evidence="1 2">2B-2</strain>
    </source>
</reference>
<organism evidence="1 2">
    <name type="scientific">Vagococcus silagei</name>
    <dbReference type="NCBI Taxonomy" id="2508885"/>
    <lineage>
        <taxon>Bacteria</taxon>
        <taxon>Bacillati</taxon>
        <taxon>Bacillota</taxon>
        <taxon>Bacilli</taxon>
        <taxon>Lactobacillales</taxon>
        <taxon>Enterococcaceae</taxon>
        <taxon>Vagococcus</taxon>
    </lineage>
</organism>
<proteinExistence type="predicted"/>